<dbReference type="STRING" id="1219058.AOA14_18535"/>
<organism evidence="8 9">
    <name type="scientific">Sphingopyxis terrae subsp. terrae NBRC 15098</name>
    <dbReference type="NCBI Taxonomy" id="1219058"/>
    <lineage>
        <taxon>Bacteria</taxon>
        <taxon>Pseudomonadati</taxon>
        <taxon>Pseudomonadota</taxon>
        <taxon>Alphaproteobacteria</taxon>
        <taxon>Sphingomonadales</taxon>
        <taxon>Sphingomonadaceae</taxon>
        <taxon>Sphingopyxis</taxon>
    </lineage>
</organism>
<keyword evidence="4" id="KW-0238">DNA-binding</keyword>
<dbReference type="AlphaFoldDB" id="A0A142W3Q7"/>
<keyword evidence="3" id="KW-0805">Transcription regulation</keyword>
<evidence type="ECO:0000256" key="6">
    <source>
        <dbReference type="PROSITE-ProRule" id="PRU00169"/>
    </source>
</evidence>
<dbReference type="GO" id="GO:0000156">
    <property type="term" value="F:phosphorelay response regulator activity"/>
    <property type="evidence" value="ECO:0007669"/>
    <property type="project" value="TreeGrafter"/>
</dbReference>
<protein>
    <submittedName>
        <fullName evidence="8">Histidine kinase</fullName>
    </submittedName>
</protein>
<dbReference type="GO" id="GO:0006355">
    <property type="term" value="P:regulation of DNA-templated transcription"/>
    <property type="evidence" value="ECO:0007669"/>
    <property type="project" value="TreeGrafter"/>
</dbReference>
<dbReference type="SUPFAM" id="SSF52172">
    <property type="entry name" value="CheY-like"/>
    <property type="match status" value="1"/>
</dbReference>
<gene>
    <name evidence="8" type="ORF">AOA14_18535</name>
</gene>
<keyword evidence="5" id="KW-0804">Transcription</keyword>
<keyword evidence="8" id="KW-0808">Transferase</keyword>
<dbReference type="InterPro" id="IPR011006">
    <property type="entry name" value="CheY-like_superfamily"/>
</dbReference>
<dbReference type="KEGG" id="ster:AOA14_18535"/>
<reference evidence="9" key="1">
    <citation type="submission" date="2015-11" db="EMBL/GenBank/DDBJ databases">
        <title>Complete genome sequence of a polyethylene glycol-degrading strain Sphingopyxis terrae strain 203-1 (NBRC 15098).</title>
        <authorList>
            <person name="Yoshiyuki O."/>
            <person name="Shouta N."/>
            <person name="Nagata Y."/>
            <person name="Numata M."/>
            <person name="Tsuchikane K."/>
            <person name="Hosoyama A."/>
            <person name="Yamazoe A."/>
            <person name="Tsuda M."/>
            <person name="Fujita N."/>
            <person name="Kawai F."/>
        </authorList>
    </citation>
    <scope>NUCLEOTIDE SEQUENCE [LARGE SCALE GENOMIC DNA]</scope>
    <source>
        <strain evidence="9">203-1</strain>
    </source>
</reference>
<evidence type="ECO:0000256" key="5">
    <source>
        <dbReference type="ARBA" id="ARBA00023163"/>
    </source>
</evidence>
<dbReference type="InterPro" id="IPR039420">
    <property type="entry name" value="WalR-like"/>
</dbReference>
<dbReference type="GO" id="GO:0005829">
    <property type="term" value="C:cytosol"/>
    <property type="evidence" value="ECO:0007669"/>
    <property type="project" value="TreeGrafter"/>
</dbReference>
<dbReference type="Gene3D" id="3.40.50.2300">
    <property type="match status" value="1"/>
</dbReference>
<keyword evidence="1 6" id="KW-0597">Phosphoprotein</keyword>
<evidence type="ECO:0000256" key="2">
    <source>
        <dbReference type="ARBA" id="ARBA00023012"/>
    </source>
</evidence>
<dbReference type="GO" id="GO:0000976">
    <property type="term" value="F:transcription cis-regulatory region binding"/>
    <property type="evidence" value="ECO:0007669"/>
    <property type="project" value="TreeGrafter"/>
</dbReference>
<dbReference type="InterPro" id="IPR001789">
    <property type="entry name" value="Sig_transdc_resp-reg_receiver"/>
</dbReference>
<sequence length="129" mass="14151">MEALPTMQTILVCDDDELLVELLTHRLGARGYHVVVAADGGAAVRQASECDPDAIVLDMMMPVLDGQQVLRRLKADPATAAIPVIMLTARRQEQDIVGTLELGADDYLVKPFIPEELMSRLARLVTARR</sequence>
<dbReference type="EMBL" id="CP013342">
    <property type="protein sequence ID" value="AMU96599.1"/>
    <property type="molecule type" value="Genomic_DNA"/>
</dbReference>
<feature type="domain" description="Response regulatory" evidence="7">
    <location>
        <begin position="9"/>
        <end position="125"/>
    </location>
</feature>
<keyword evidence="8" id="KW-0418">Kinase</keyword>
<evidence type="ECO:0000256" key="3">
    <source>
        <dbReference type="ARBA" id="ARBA00023015"/>
    </source>
</evidence>
<keyword evidence="2" id="KW-0902">Two-component regulatory system</keyword>
<dbReference type="Proteomes" id="UP000076234">
    <property type="component" value="Chromosome"/>
</dbReference>
<evidence type="ECO:0000313" key="9">
    <source>
        <dbReference type="Proteomes" id="UP000076234"/>
    </source>
</evidence>
<dbReference type="GO" id="GO:0016301">
    <property type="term" value="F:kinase activity"/>
    <property type="evidence" value="ECO:0007669"/>
    <property type="project" value="UniProtKB-KW"/>
</dbReference>
<evidence type="ECO:0000256" key="1">
    <source>
        <dbReference type="ARBA" id="ARBA00022553"/>
    </source>
</evidence>
<dbReference type="PANTHER" id="PTHR48111:SF4">
    <property type="entry name" value="DNA-BINDING DUAL TRANSCRIPTIONAL REGULATOR OMPR"/>
    <property type="match status" value="1"/>
</dbReference>
<evidence type="ECO:0000259" key="7">
    <source>
        <dbReference type="PROSITE" id="PS50110"/>
    </source>
</evidence>
<reference evidence="8 9" key="2">
    <citation type="journal article" date="2016" name="Genome Announc.">
        <title>Complete Genome Sequence of Sphingopyxis terrae Strain 203-1 (NBRC 111660), a Polyethylene Glycol Degrader.</title>
        <authorList>
            <person name="Ohtsubo Y."/>
            <person name="Nonoyama S."/>
            <person name="Nagata Y."/>
            <person name="Numata M."/>
            <person name="Tsuchikane K."/>
            <person name="Hosoyama A."/>
            <person name="Yamazoe A."/>
            <person name="Tsuda M."/>
            <person name="Fujita N."/>
            <person name="Kawai F."/>
        </authorList>
    </citation>
    <scope>NUCLEOTIDE SEQUENCE [LARGE SCALE GENOMIC DNA]</scope>
    <source>
        <strain evidence="8 9">203-1</strain>
    </source>
</reference>
<dbReference type="GO" id="GO:0032993">
    <property type="term" value="C:protein-DNA complex"/>
    <property type="evidence" value="ECO:0007669"/>
    <property type="project" value="TreeGrafter"/>
</dbReference>
<accession>A0A142W3Q7</accession>
<dbReference type="SMART" id="SM00448">
    <property type="entry name" value="REC"/>
    <property type="match status" value="1"/>
</dbReference>
<evidence type="ECO:0000256" key="4">
    <source>
        <dbReference type="ARBA" id="ARBA00023125"/>
    </source>
</evidence>
<dbReference type="Pfam" id="PF00072">
    <property type="entry name" value="Response_reg"/>
    <property type="match status" value="1"/>
</dbReference>
<proteinExistence type="predicted"/>
<dbReference type="PROSITE" id="PS50110">
    <property type="entry name" value="RESPONSE_REGULATORY"/>
    <property type="match status" value="1"/>
</dbReference>
<evidence type="ECO:0000313" key="8">
    <source>
        <dbReference type="EMBL" id="AMU96599.1"/>
    </source>
</evidence>
<name>A0A142W3Q7_9SPHN</name>
<feature type="modified residue" description="4-aspartylphosphate" evidence="6">
    <location>
        <position position="58"/>
    </location>
</feature>
<dbReference type="PANTHER" id="PTHR48111">
    <property type="entry name" value="REGULATOR OF RPOS"/>
    <property type="match status" value="1"/>
</dbReference>